<name>A0A834XHG9_9FABA</name>
<dbReference type="PANTHER" id="PTHR31672">
    <property type="entry name" value="BNACNNG10540D PROTEIN"/>
    <property type="match status" value="1"/>
</dbReference>
<keyword evidence="2" id="KW-1185">Reference proteome</keyword>
<protein>
    <submittedName>
        <fullName evidence="1">Uncharacterized protein</fullName>
    </submittedName>
</protein>
<proteinExistence type="predicted"/>
<accession>A0A834XHG9</accession>
<evidence type="ECO:0000313" key="1">
    <source>
        <dbReference type="EMBL" id="KAF7844327.1"/>
    </source>
</evidence>
<reference evidence="1" key="1">
    <citation type="submission" date="2020-09" db="EMBL/GenBank/DDBJ databases">
        <title>Genome-Enabled Discovery of Anthraquinone Biosynthesis in Senna tora.</title>
        <authorList>
            <person name="Kang S.-H."/>
            <person name="Pandey R.P."/>
            <person name="Lee C.-M."/>
            <person name="Sim J.-S."/>
            <person name="Jeong J.-T."/>
            <person name="Choi B.-S."/>
            <person name="Jung M."/>
            <person name="Ginzburg D."/>
            <person name="Zhao K."/>
            <person name="Won S.Y."/>
            <person name="Oh T.-J."/>
            <person name="Yu Y."/>
            <person name="Kim N.-H."/>
            <person name="Lee O.R."/>
            <person name="Lee T.-H."/>
            <person name="Bashyal P."/>
            <person name="Kim T.-S."/>
            <person name="Lee W.-H."/>
            <person name="Kawkins C."/>
            <person name="Kim C.-K."/>
            <person name="Kim J.S."/>
            <person name="Ahn B.O."/>
            <person name="Rhee S.Y."/>
            <person name="Sohng J.K."/>
        </authorList>
    </citation>
    <scope>NUCLEOTIDE SEQUENCE</scope>
    <source>
        <tissue evidence="1">Leaf</tissue>
    </source>
</reference>
<sequence length="326" mass="36848">MAVYNPPVVLCSFNDPSVESIVMYIKDSEFDSDETLTPLPPLPTDVSCRFGNLTGVVNGIICIDFATHAANEIYSLCNLTNSSFRIVPSIQPTSDSGKVLSAFGANYATGHESIVRMWKDDLHGIPSSYSVYDIVHHTWSAIQEPVIDVSLIYDRYIHISGILYWISATENAQTSNCKRSLIAFNIAESTWVRYHVSINIVGDQFFFCEVDGVVGIITWTSGSLETTRHYTLFVMQNSSNGTRIFRRVKAVKDLPIWMKFLTYRNDKFVFHCDNHFKVDVNNGLCYKDVFTFPGGQLCDMVKIVVPKPYNCVFKSTFSWKPSTRIM</sequence>
<dbReference type="AlphaFoldDB" id="A0A834XHG9"/>
<organism evidence="1 2">
    <name type="scientific">Senna tora</name>
    <dbReference type="NCBI Taxonomy" id="362788"/>
    <lineage>
        <taxon>Eukaryota</taxon>
        <taxon>Viridiplantae</taxon>
        <taxon>Streptophyta</taxon>
        <taxon>Embryophyta</taxon>
        <taxon>Tracheophyta</taxon>
        <taxon>Spermatophyta</taxon>
        <taxon>Magnoliopsida</taxon>
        <taxon>eudicotyledons</taxon>
        <taxon>Gunneridae</taxon>
        <taxon>Pentapetalae</taxon>
        <taxon>rosids</taxon>
        <taxon>fabids</taxon>
        <taxon>Fabales</taxon>
        <taxon>Fabaceae</taxon>
        <taxon>Caesalpinioideae</taxon>
        <taxon>Cassia clade</taxon>
        <taxon>Senna</taxon>
    </lineage>
</organism>
<dbReference type="Proteomes" id="UP000634136">
    <property type="component" value="Unassembled WGS sequence"/>
</dbReference>
<gene>
    <name evidence="1" type="ORF">G2W53_001232</name>
</gene>
<comment type="caution">
    <text evidence="1">The sequence shown here is derived from an EMBL/GenBank/DDBJ whole genome shotgun (WGS) entry which is preliminary data.</text>
</comment>
<evidence type="ECO:0000313" key="2">
    <source>
        <dbReference type="Proteomes" id="UP000634136"/>
    </source>
</evidence>
<dbReference type="InterPro" id="IPR050796">
    <property type="entry name" value="SCF_F-box_component"/>
</dbReference>
<dbReference type="EMBL" id="JAAIUW010000001">
    <property type="protein sequence ID" value="KAF7844327.1"/>
    <property type="molecule type" value="Genomic_DNA"/>
</dbReference>
<dbReference type="PANTHER" id="PTHR31672:SF13">
    <property type="entry name" value="F-BOX PROTEIN CPR30-LIKE"/>
    <property type="match status" value="1"/>
</dbReference>